<gene>
    <name evidence="2" type="ORF">NK125_14425</name>
</gene>
<organism evidence="2 3">
    <name type="scientific">Aequitasia blattaphilus</name>
    <dbReference type="NCBI Taxonomy" id="2949332"/>
    <lineage>
        <taxon>Bacteria</taxon>
        <taxon>Bacillati</taxon>
        <taxon>Bacillota</taxon>
        <taxon>Clostridia</taxon>
        <taxon>Lachnospirales</taxon>
        <taxon>Lachnospiraceae</taxon>
        <taxon>Aequitasia</taxon>
    </lineage>
</organism>
<dbReference type="InterPro" id="IPR016024">
    <property type="entry name" value="ARM-type_fold"/>
</dbReference>
<protein>
    <recommendedName>
        <fullName evidence="4">Phage-related protein</fullName>
    </recommendedName>
</protein>
<evidence type="ECO:0000256" key="1">
    <source>
        <dbReference type="SAM" id="MobiDB-lite"/>
    </source>
</evidence>
<accession>A0ABT1ECN2</accession>
<evidence type="ECO:0000313" key="3">
    <source>
        <dbReference type="Proteomes" id="UP001523566"/>
    </source>
</evidence>
<name>A0ABT1ECN2_9FIRM</name>
<keyword evidence="3" id="KW-1185">Reference proteome</keyword>
<comment type="caution">
    <text evidence="2">The sequence shown here is derived from an EMBL/GenBank/DDBJ whole genome shotgun (WGS) entry which is preliminary data.</text>
</comment>
<feature type="region of interest" description="Disordered" evidence="1">
    <location>
        <begin position="334"/>
        <end position="355"/>
    </location>
</feature>
<dbReference type="EMBL" id="JAMZFW010000033">
    <property type="protein sequence ID" value="MCP1103595.1"/>
    <property type="molecule type" value="Genomic_DNA"/>
</dbReference>
<sequence>MAAESVGQIGLDLVVNQNQFKNQMSGITGLAKKAGVALAGAFAVKKLVEFGKECTELGSKLAEVDNVIQQAVPSMEGKIDTFSKNAIQQFGMSETAAKKFTGVFASMSRSFGFNEQQAADMGTSLTALAADVASFYDTSQDEAFTKLKSVFTGETETLKDLGVVMTQSALDAYAMANGYNKTTKEMSEAEKVALRYAFVQEKLRFAAGDFARTSDSWANQVRILSEQFNALKASIGQGLINVLAPVLKVINMIVGKLVQLATAFKGFTELLTGKKSQSGSGGSGGALSGIEDGASGIEETAGAADNLADSTSGVGTAAKKAAKEMRSLMGFDQINKMSDPADDSDSGGGGGSGKGAGAGGVGAMDFGGLAEGETVLDKMSGDMSAFIKRCKELANLFKSGFWDGLGDYKPRLEELKKDFASIGKHLQEIATDKDVQIAVQRFADKFAYNVGRNLGAMVSVGLTIATNIVGGIESFLDNSKDRIKRDIIKLFDIGSAIMDLGGDFSEAFADVFSVFASQNAQNITGNIISVFYEVFALVEEIALSAFRDITSFITRPFVENKDAIKTALMETLEPLESVTNTIKTFVQGVGDRIREIYDGHIKPFIDSLTEGVTEIVGILVDGYITHIAPVLDQLAAKFDEVMNGPVGTALDSIQTAIIKVIDALKRLWEEALQPFIAWIAENIMPVLSDVLLNSGTLFMDFLGTIGTVVSGIFDALGSLIDFLVGVFTGDWDKALEGLKGIGEGFKKAIEAVFNFIKDSILKPFDDFLSGVFATDWSRSFGVFGDVLNGFFKNLSNIWDSIKKIFSGIIDFVSGVFTGNWKKAWQGVKDIFSGVWDGLAAVLKSPINAIIGIMNGLIRGVASAVNGIADMLNNLRIDIPDWVPGIGGGTLGFNVPKWSPGSIPYLAQGGFVKANTPRLAVIGDNRHHGEIVAPEDKMQAMVDAAVARAAGTGGLTRDDMASIMNNVVMRIVAALSEMGFYLDGEQMARAEAVAQSAIDRRWNGVEVK</sequence>
<proteinExistence type="predicted"/>
<evidence type="ECO:0008006" key="4">
    <source>
        <dbReference type="Google" id="ProtNLM"/>
    </source>
</evidence>
<evidence type="ECO:0000313" key="2">
    <source>
        <dbReference type="EMBL" id="MCP1103595.1"/>
    </source>
</evidence>
<dbReference type="Proteomes" id="UP001523566">
    <property type="component" value="Unassembled WGS sequence"/>
</dbReference>
<dbReference type="SUPFAM" id="SSF48371">
    <property type="entry name" value="ARM repeat"/>
    <property type="match status" value="1"/>
</dbReference>
<reference evidence="2 3" key="1">
    <citation type="journal article" date="2022" name="Genome Biol. Evol.">
        <title>Host diet, physiology and behaviors set the stage for Lachnospiraceae cladogenesis.</title>
        <authorList>
            <person name="Vera-Ponce De Leon A."/>
            <person name="Schneider M."/>
            <person name="Jahnes B.C."/>
            <person name="Sadowski V."/>
            <person name="Camuy-Velez L.A."/>
            <person name="Duan J."/>
            <person name="Sabree Z.L."/>
        </authorList>
    </citation>
    <scope>NUCLEOTIDE SEQUENCE [LARGE SCALE GENOMIC DNA]</scope>
    <source>
        <strain evidence="2 3">PAL113</strain>
    </source>
</reference>
<dbReference type="RefSeq" id="WP_262067368.1">
    <property type="nucleotide sequence ID" value="NZ_JAMXOD010000033.1"/>
</dbReference>
<feature type="compositionally biased region" description="Gly residues" evidence="1">
    <location>
        <begin position="346"/>
        <end position="355"/>
    </location>
</feature>